<proteinExistence type="predicted"/>
<protein>
    <submittedName>
        <fullName evidence="2">Uncharacterized protein</fullName>
    </submittedName>
</protein>
<accession>A0AAN8U5B1</accession>
<sequence>MANLNQNSVNKSKSINANSTSIFSQAGRKMSFRRKKLPVVQPEAGGKNQRRKFSPMKIFRRGGLKGQKLQYLGMKKIKDCYWSAVNDILEGHGEGDTFRRQLATETSFAIPVMDFSFAMFSPNPRAI</sequence>
<dbReference type="PANTHER" id="PTHR34788:SF4">
    <property type="entry name" value="F15I1.22"/>
    <property type="match status" value="1"/>
</dbReference>
<evidence type="ECO:0000313" key="3">
    <source>
        <dbReference type="Proteomes" id="UP001371456"/>
    </source>
</evidence>
<dbReference type="AlphaFoldDB" id="A0AAN8U5B1"/>
<gene>
    <name evidence="2" type="ORF">RDI58_009497</name>
</gene>
<organism evidence="2 3">
    <name type="scientific">Solanum bulbocastanum</name>
    <name type="common">Wild potato</name>
    <dbReference type="NCBI Taxonomy" id="147425"/>
    <lineage>
        <taxon>Eukaryota</taxon>
        <taxon>Viridiplantae</taxon>
        <taxon>Streptophyta</taxon>
        <taxon>Embryophyta</taxon>
        <taxon>Tracheophyta</taxon>
        <taxon>Spermatophyta</taxon>
        <taxon>Magnoliopsida</taxon>
        <taxon>eudicotyledons</taxon>
        <taxon>Gunneridae</taxon>
        <taxon>Pentapetalae</taxon>
        <taxon>asterids</taxon>
        <taxon>lamiids</taxon>
        <taxon>Solanales</taxon>
        <taxon>Solanaceae</taxon>
        <taxon>Solanoideae</taxon>
        <taxon>Solaneae</taxon>
        <taxon>Solanum</taxon>
    </lineage>
</organism>
<evidence type="ECO:0000256" key="1">
    <source>
        <dbReference type="SAM" id="MobiDB-lite"/>
    </source>
</evidence>
<feature type="region of interest" description="Disordered" evidence="1">
    <location>
        <begin position="37"/>
        <end position="56"/>
    </location>
</feature>
<reference evidence="2 3" key="1">
    <citation type="submission" date="2024-02" db="EMBL/GenBank/DDBJ databases">
        <title>de novo genome assembly of Solanum bulbocastanum strain 11H21.</title>
        <authorList>
            <person name="Hosaka A.J."/>
        </authorList>
    </citation>
    <scope>NUCLEOTIDE SEQUENCE [LARGE SCALE GENOMIC DNA]</scope>
    <source>
        <tissue evidence="2">Young leaves</tissue>
    </source>
</reference>
<evidence type="ECO:0000313" key="2">
    <source>
        <dbReference type="EMBL" id="KAK6796042.1"/>
    </source>
</evidence>
<dbReference type="PANTHER" id="PTHR34788">
    <property type="entry name" value="F15I1.22"/>
    <property type="match status" value="1"/>
</dbReference>
<dbReference type="Proteomes" id="UP001371456">
    <property type="component" value="Unassembled WGS sequence"/>
</dbReference>
<name>A0AAN8U5B1_SOLBU</name>
<dbReference type="EMBL" id="JBANQN010000003">
    <property type="protein sequence ID" value="KAK6796042.1"/>
    <property type="molecule type" value="Genomic_DNA"/>
</dbReference>
<keyword evidence="3" id="KW-1185">Reference proteome</keyword>
<comment type="caution">
    <text evidence="2">The sequence shown here is derived from an EMBL/GenBank/DDBJ whole genome shotgun (WGS) entry which is preliminary data.</text>
</comment>